<proteinExistence type="predicted"/>
<dbReference type="GO" id="GO:0002250">
    <property type="term" value="P:adaptive immune response"/>
    <property type="evidence" value="ECO:0007669"/>
    <property type="project" value="UniProtKB-KW"/>
</dbReference>
<feature type="chain" id="PRO_5040279893" description="Ig-like domain-containing protein" evidence="12">
    <location>
        <begin position="22"/>
        <end position="202"/>
    </location>
</feature>
<evidence type="ECO:0000256" key="1">
    <source>
        <dbReference type="ARBA" id="ARBA00004236"/>
    </source>
</evidence>
<evidence type="ECO:0000256" key="5">
    <source>
        <dbReference type="ARBA" id="ARBA00023130"/>
    </source>
</evidence>
<sequence length="202" mass="22675">MLCPGLLWAFLASFGFRSSMAQKVTPAQTIITRNEGEAVTMGWKYETSWSNYYTLFWYKQPPSGEMAYLIHQDHSKPDVKQDRFSVNFQRAEKFISLTISSLQLSDSGVYFCALWAPTVIEMMGEATQEHCVPPEGGDGRMTCFGQRKLYILVIGHFTSTWDAATVWLDEQCVCPHLGSKPANPRPLKQSAQTSPLSHPASP</sequence>
<feature type="signal peptide" evidence="12">
    <location>
        <begin position="1"/>
        <end position="21"/>
    </location>
</feature>
<evidence type="ECO:0000259" key="13">
    <source>
        <dbReference type="PROSITE" id="PS50835"/>
    </source>
</evidence>
<dbReference type="PROSITE" id="PS50835">
    <property type="entry name" value="IG_LIKE"/>
    <property type="match status" value="1"/>
</dbReference>
<dbReference type="SMART" id="SM00406">
    <property type="entry name" value="IGv"/>
    <property type="match status" value="1"/>
</dbReference>
<dbReference type="PANTHER" id="PTHR19367:SF45">
    <property type="entry name" value="IG-LIKE DOMAIN-CONTAINING PROTEIN"/>
    <property type="match status" value="1"/>
</dbReference>
<evidence type="ECO:0000256" key="10">
    <source>
        <dbReference type="ARBA" id="ARBA00043266"/>
    </source>
</evidence>
<feature type="region of interest" description="Disordered" evidence="11">
    <location>
        <begin position="182"/>
        <end position="202"/>
    </location>
</feature>
<feature type="domain" description="Ig-like" evidence="13">
    <location>
        <begin position="26"/>
        <end position="112"/>
    </location>
</feature>
<keyword evidence="5" id="KW-1064">Adaptive immunity</keyword>
<dbReference type="InParanoid" id="A0A5F5PV66"/>
<reference evidence="14" key="2">
    <citation type="submission" date="2025-08" db="UniProtKB">
        <authorList>
            <consortium name="Ensembl"/>
        </authorList>
    </citation>
    <scope>IDENTIFICATION</scope>
    <source>
        <strain evidence="14">Thoroughbred</strain>
    </source>
</reference>
<dbReference type="InterPro" id="IPR036179">
    <property type="entry name" value="Ig-like_dom_sf"/>
</dbReference>
<evidence type="ECO:0000313" key="15">
    <source>
        <dbReference type="Proteomes" id="UP000002281"/>
    </source>
</evidence>
<keyword evidence="7" id="KW-1015">Disulfide bond</keyword>
<keyword evidence="2" id="KW-1003">Cell membrane</keyword>
<dbReference type="FunFam" id="2.60.40.10:FF:000878">
    <property type="entry name" value="T cell receptor alpha variable 38-1"/>
    <property type="match status" value="1"/>
</dbReference>
<dbReference type="GeneTree" id="ENSGT00940000165763"/>
<accession>A0A5F5PV66</accession>
<keyword evidence="3 12" id="KW-0732">Signal</keyword>
<evidence type="ECO:0000256" key="2">
    <source>
        <dbReference type="ARBA" id="ARBA00022475"/>
    </source>
</evidence>
<keyword evidence="15" id="KW-1185">Reference proteome</keyword>
<dbReference type="InterPro" id="IPR051287">
    <property type="entry name" value="TCR_variable_region"/>
</dbReference>
<dbReference type="PaxDb" id="9796-ENSECAP00000052283"/>
<evidence type="ECO:0000256" key="7">
    <source>
        <dbReference type="ARBA" id="ARBA00023157"/>
    </source>
</evidence>
<name>A0A5F5PV66_HORSE</name>
<dbReference type="AlphaFoldDB" id="A0A5F5PV66"/>
<dbReference type="Pfam" id="PF07686">
    <property type="entry name" value="V-set"/>
    <property type="match status" value="1"/>
</dbReference>
<evidence type="ECO:0000256" key="9">
    <source>
        <dbReference type="ARBA" id="ARBA00023319"/>
    </source>
</evidence>
<dbReference type="Bgee" id="ENSECAG00000041382">
    <property type="expression patterns" value="Expressed in leukocyte and 3 other cell types or tissues"/>
</dbReference>
<dbReference type="GO" id="GO:0042101">
    <property type="term" value="C:T cell receptor complex"/>
    <property type="evidence" value="ECO:0007669"/>
    <property type="project" value="UniProtKB-KW"/>
</dbReference>
<keyword evidence="8" id="KW-0675">Receptor</keyword>
<dbReference type="InterPro" id="IPR013106">
    <property type="entry name" value="Ig_V-set"/>
</dbReference>
<keyword evidence="9" id="KW-0393">Immunoglobulin domain</keyword>
<organism evidence="14 15">
    <name type="scientific">Equus caballus</name>
    <name type="common">Horse</name>
    <dbReference type="NCBI Taxonomy" id="9796"/>
    <lineage>
        <taxon>Eukaryota</taxon>
        <taxon>Metazoa</taxon>
        <taxon>Chordata</taxon>
        <taxon>Craniata</taxon>
        <taxon>Vertebrata</taxon>
        <taxon>Euteleostomi</taxon>
        <taxon>Mammalia</taxon>
        <taxon>Eutheria</taxon>
        <taxon>Laurasiatheria</taxon>
        <taxon>Perissodactyla</taxon>
        <taxon>Equidae</taxon>
        <taxon>Equus</taxon>
    </lineage>
</organism>
<dbReference type="Ensembl" id="ENSECAT00000070868.2">
    <property type="protein sequence ID" value="ENSECAP00000052283.2"/>
    <property type="gene ID" value="ENSECAG00000041382.2"/>
</dbReference>
<keyword evidence="6" id="KW-0472">Membrane</keyword>
<reference evidence="14 15" key="1">
    <citation type="journal article" date="2009" name="Science">
        <title>Genome sequence, comparative analysis, and population genetics of the domestic horse.</title>
        <authorList>
            <consortium name="Broad Institute Genome Sequencing Platform"/>
            <consortium name="Broad Institute Whole Genome Assembly Team"/>
            <person name="Wade C.M."/>
            <person name="Giulotto E."/>
            <person name="Sigurdsson S."/>
            <person name="Zoli M."/>
            <person name="Gnerre S."/>
            <person name="Imsland F."/>
            <person name="Lear T.L."/>
            <person name="Adelson D.L."/>
            <person name="Bailey E."/>
            <person name="Bellone R.R."/>
            <person name="Bloecker H."/>
            <person name="Distl O."/>
            <person name="Edgar R.C."/>
            <person name="Garber M."/>
            <person name="Leeb T."/>
            <person name="Mauceli E."/>
            <person name="MacLeod J.N."/>
            <person name="Penedo M.C.T."/>
            <person name="Raison J.M."/>
            <person name="Sharpe T."/>
            <person name="Vogel J."/>
            <person name="Andersson L."/>
            <person name="Antczak D.F."/>
            <person name="Biagi T."/>
            <person name="Binns M.M."/>
            <person name="Chowdhary B.P."/>
            <person name="Coleman S.J."/>
            <person name="Della Valle G."/>
            <person name="Fryc S."/>
            <person name="Guerin G."/>
            <person name="Hasegawa T."/>
            <person name="Hill E.W."/>
            <person name="Jurka J."/>
            <person name="Kiialainen A."/>
            <person name="Lindgren G."/>
            <person name="Liu J."/>
            <person name="Magnani E."/>
            <person name="Mickelson J.R."/>
            <person name="Murray J."/>
            <person name="Nergadze S.G."/>
            <person name="Onofrio R."/>
            <person name="Pedroni S."/>
            <person name="Piras M.F."/>
            <person name="Raudsepp T."/>
            <person name="Rocchi M."/>
            <person name="Roeed K.H."/>
            <person name="Ryder O.A."/>
            <person name="Searle S."/>
            <person name="Skow L."/>
            <person name="Swinburne J.E."/>
            <person name="Syvaenen A.C."/>
            <person name="Tozaki T."/>
            <person name="Valberg S.J."/>
            <person name="Vaudin M."/>
            <person name="White J.R."/>
            <person name="Zody M.C."/>
            <person name="Lander E.S."/>
            <person name="Lindblad-Toh K."/>
        </authorList>
    </citation>
    <scope>NUCLEOTIDE SEQUENCE [LARGE SCALE GENOMIC DNA]</scope>
    <source>
        <strain evidence="14 15">Thoroughbred</strain>
    </source>
</reference>
<dbReference type="Proteomes" id="UP000002281">
    <property type="component" value="Chromosome 1"/>
</dbReference>
<evidence type="ECO:0000256" key="8">
    <source>
        <dbReference type="ARBA" id="ARBA00023170"/>
    </source>
</evidence>
<dbReference type="Gene3D" id="2.60.40.10">
    <property type="entry name" value="Immunoglobulins"/>
    <property type="match status" value="1"/>
</dbReference>
<dbReference type="STRING" id="9796.ENSECAP00000052283"/>
<comment type="subcellular location">
    <subcellularLocation>
        <location evidence="1">Cell membrane</location>
    </subcellularLocation>
</comment>
<protein>
    <recommendedName>
        <fullName evidence="13">Ig-like domain-containing protein</fullName>
    </recommendedName>
</protein>
<evidence type="ECO:0000256" key="6">
    <source>
        <dbReference type="ARBA" id="ARBA00023136"/>
    </source>
</evidence>
<reference evidence="14" key="3">
    <citation type="submission" date="2025-09" db="UniProtKB">
        <authorList>
            <consortium name="Ensembl"/>
        </authorList>
    </citation>
    <scope>IDENTIFICATION</scope>
    <source>
        <strain evidence="14">Thoroughbred</strain>
    </source>
</reference>
<evidence type="ECO:0000256" key="3">
    <source>
        <dbReference type="ARBA" id="ARBA00022729"/>
    </source>
</evidence>
<dbReference type="PANTHER" id="PTHR19367">
    <property type="entry name" value="T-CELL RECEPTOR ALPHA CHAIN V REGION"/>
    <property type="match status" value="1"/>
</dbReference>
<evidence type="ECO:0000256" key="4">
    <source>
        <dbReference type="ARBA" id="ARBA00022859"/>
    </source>
</evidence>
<evidence type="ECO:0000256" key="11">
    <source>
        <dbReference type="SAM" id="MobiDB-lite"/>
    </source>
</evidence>
<dbReference type="SUPFAM" id="SSF48726">
    <property type="entry name" value="Immunoglobulin"/>
    <property type="match status" value="1"/>
</dbReference>
<evidence type="ECO:0000313" key="14">
    <source>
        <dbReference type="Ensembl" id="ENSECAP00000052283.2"/>
    </source>
</evidence>
<evidence type="ECO:0000256" key="12">
    <source>
        <dbReference type="SAM" id="SignalP"/>
    </source>
</evidence>
<keyword evidence="4" id="KW-0391">Immunity</keyword>
<keyword evidence="10" id="KW-1279">T cell receptor</keyword>
<dbReference type="InterPro" id="IPR007110">
    <property type="entry name" value="Ig-like_dom"/>
</dbReference>
<dbReference type="InterPro" id="IPR013783">
    <property type="entry name" value="Ig-like_fold"/>
</dbReference>